<feature type="domain" description="AAA+ ATPase" evidence="16">
    <location>
        <begin position="2418"/>
        <end position="2603"/>
    </location>
</feature>
<dbReference type="GO" id="GO:0030286">
    <property type="term" value="C:dynein complex"/>
    <property type="evidence" value="ECO:0007669"/>
    <property type="project" value="UniProtKB-KW"/>
</dbReference>
<dbReference type="PANTHER" id="PTHR45703">
    <property type="entry name" value="DYNEIN HEAVY CHAIN"/>
    <property type="match status" value="1"/>
</dbReference>
<evidence type="ECO:0000259" key="16">
    <source>
        <dbReference type="SMART" id="SM00382"/>
    </source>
</evidence>
<dbReference type="InterPro" id="IPR041466">
    <property type="entry name" value="Dynein_AAA5_ext"/>
</dbReference>
<feature type="coiled-coil region" evidence="14">
    <location>
        <begin position="2928"/>
        <end position="2990"/>
    </location>
</feature>
<dbReference type="Gene3D" id="1.10.8.710">
    <property type="match status" value="1"/>
</dbReference>
<organism evidence="17 18">
    <name type="scientific">Phytophthora citrophthora</name>
    <dbReference type="NCBI Taxonomy" id="4793"/>
    <lineage>
        <taxon>Eukaryota</taxon>
        <taxon>Sar</taxon>
        <taxon>Stramenopiles</taxon>
        <taxon>Oomycota</taxon>
        <taxon>Peronosporomycetes</taxon>
        <taxon>Peronosporales</taxon>
        <taxon>Peronosporaceae</taxon>
        <taxon>Phytophthora</taxon>
    </lineage>
</organism>
<dbReference type="Pfam" id="PF12781">
    <property type="entry name" value="AAA_9"/>
    <property type="match status" value="1"/>
</dbReference>
<feature type="region of interest" description="Disordered" evidence="15">
    <location>
        <begin position="199"/>
        <end position="224"/>
    </location>
</feature>
<dbReference type="Gene3D" id="1.10.8.1220">
    <property type="match status" value="1"/>
</dbReference>
<dbReference type="Gene3D" id="3.40.50.300">
    <property type="entry name" value="P-loop containing nucleotide triphosphate hydrolases"/>
    <property type="match status" value="6"/>
</dbReference>
<dbReference type="InterPro" id="IPR003593">
    <property type="entry name" value="AAA+_ATPase"/>
</dbReference>
<dbReference type="PANTHER" id="PTHR45703:SF36">
    <property type="entry name" value="DYNEIN HEAVY CHAIN, CYTOPLASMIC"/>
    <property type="match status" value="1"/>
</dbReference>
<dbReference type="Gene3D" id="6.10.140.1060">
    <property type="match status" value="1"/>
</dbReference>
<keyword evidence="10" id="KW-0969">Cilium</keyword>
<dbReference type="InterPro" id="IPR042228">
    <property type="entry name" value="Dynein_linker_3"/>
</dbReference>
<dbReference type="InterPro" id="IPR024743">
    <property type="entry name" value="Dynein_HC_stalk"/>
</dbReference>
<dbReference type="Gene3D" id="1.20.140.100">
    <property type="entry name" value="Dynein heavy chain, N-terminal domain 2"/>
    <property type="match status" value="1"/>
</dbReference>
<evidence type="ECO:0000256" key="3">
    <source>
        <dbReference type="ARBA" id="ARBA00022490"/>
    </source>
</evidence>
<dbReference type="FunFam" id="3.20.180.20:FF:000001">
    <property type="entry name" value="Dynein axonemal heavy chain 5"/>
    <property type="match status" value="1"/>
</dbReference>
<keyword evidence="12" id="KW-0206">Cytoskeleton</keyword>
<keyword evidence="3" id="KW-0963">Cytoplasm</keyword>
<dbReference type="Proteomes" id="UP001259832">
    <property type="component" value="Unassembled WGS sequence"/>
</dbReference>
<dbReference type="Pfam" id="PF12775">
    <property type="entry name" value="AAA_7"/>
    <property type="match status" value="2"/>
</dbReference>
<feature type="compositionally biased region" description="Basic and acidic residues" evidence="15">
    <location>
        <begin position="207"/>
        <end position="217"/>
    </location>
</feature>
<dbReference type="Gene3D" id="1.20.1270.280">
    <property type="match status" value="1"/>
</dbReference>
<dbReference type="InterPro" id="IPR042219">
    <property type="entry name" value="AAA_lid_11_sf"/>
</dbReference>
<dbReference type="GO" id="GO:0051959">
    <property type="term" value="F:dynein light intermediate chain binding"/>
    <property type="evidence" value="ECO:0007669"/>
    <property type="project" value="InterPro"/>
</dbReference>
<dbReference type="Pfam" id="PF17852">
    <property type="entry name" value="Dynein_AAA_lid"/>
    <property type="match status" value="1"/>
</dbReference>
<evidence type="ECO:0000256" key="13">
    <source>
        <dbReference type="ARBA" id="ARBA00023273"/>
    </source>
</evidence>
<evidence type="ECO:0000313" key="18">
    <source>
        <dbReference type="Proteomes" id="UP001259832"/>
    </source>
</evidence>
<keyword evidence="6" id="KW-0547">Nucleotide-binding</keyword>
<dbReference type="EMBL" id="JASMQC010000035">
    <property type="protein sequence ID" value="KAK1931064.1"/>
    <property type="molecule type" value="Genomic_DNA"/>
</dbReference>
<evidence type="ECO:0000256" key="10">
    <source>
        <dbReference type="ARBA" id="ARBA00023069"/>
    </source>
</evidence>
<dbReference type="Pfam" id="PF03028">
    <property type="entry name" value="Dynein_heavy"/>
    <property type="match status" value="1"/>
</dbReference>
<dbReference type="InterPro" id="IPR004273">
    <property type="entry name" value="Dynein_heavy_D6_P-loop"/>
</dbReference>
<gene>
    <name evidence="17" type="ORF">P3T76_013253</name>
</gene>
<protein>
    <submittedName>
        <fullName evidence="17">Dynein heavy chain 6</fullName>
    </submittedName>
</protein>
<evidence type="ECO:0000256" key="6">
    <source>
        <dbReference type="ARBA" id="ARBA00022741"/>
    </source>
</evidence>
<dbReference type="Pfam" id="PF12774">
    <property type="entry name" value="AAA_6"/>
    <property type="match status" value="1"/>
</dbReference>
<dbReference type="InterPro" id="IPR027417">
    <property type="entry name" value="P-loop_NTPase"/>
</dbReference>
<dbReference type="Gene3D" id="1.10.8.720">
    <property type="entry name" value="Region D6 of dynein motor"/>
    <property type="match status" value="1"/>
</dbReference>
<dbReference type="InterPro" id="IPR041658">
    <property type="entry name" value="AAA_lid_11"/>
</dbReference>
<evidence type="ECO:0000313" key="17">
    <source>
        <dbReference type="EMBL" id="KAK1931064.1"/>
    </source>
</evidence>
<dbReference type="Gene3D" id="3.20.180.20">
    <property type="entry name" value="Dynein heavy chain, N-terminal domain 2"/>
    <property type="match status" value="1"/>
</dbReference>
<feature type="region of interest" description="Disordered" evidence="15">
    <location>
        <begin position="4180"/>
        <end position="4202"/>
    </location>
</feature>
<evidence type="ECO:0000256" key="1">
    <source>
        <dbReference type="ARBA" id="ARBA00004430"/>
    </source>
</evidence>
<dbReference type="Pfam" id="PF08393">
    <property type="entry name" value="DHC_N2"/>
    <property type="match status" value="1"/>
</dbReference>
<evidence type="ECO:0000256" key="8">
    <source>
        <dbReference type="ARBA" id="ARBA00023017"/>
    </source>
</evidence>
<dbReference type="Pfam" id="PF17857">
    <property type="entry name" value="AAA_lid_1"/>
    <property type="match status" value="1"/>
</dbReference>
<keyword evidence="4" id="KW-0493">Microtubule</keyword>
<evidence type="ECO:0000256" key="12">
    <source>
        <dbReference type="ARBA" id="ARBA00023212"/>
    </source>
</evidence>
<dbReference type="SUPFAM" id="SSF52540">
    <property type="entry name" value="P-loop containing nucleoside triphosphate hydrolases"/>
    <property type="match status" value="4"/>
</dbReference>
<feature type="compositionally biased region" description="Basic and acidic residues" evidence="15">
    <location>
        <begin position="120"/>
        <end position="144"/>
    </location>
</feature>
<dbReference type="FunFam" id="3.40.50.300:FF:000049">
    <property type="entry name" value="Dynein, axonemal, heavy chain 5"/>
    <property type="match status" value="1"/>
</dbReference>
<dbReference type="FunFam" id="1.10.8.710:FF:000001">
    <property type="entry name" value="Dynein axonemal heavy chain 2"/>
    <property type="match status" value="1"/>
</dbReference>
<dbReference type="GO" id="GO:0005930">
    <property type="term" value="C:axoneme"/>
    <property type="evidence" value="ECO:0007669"/>
    <property type="project" value="UniProtKB-SubCell"/>
</dbReference>
<feature type="domain" description="AAA+ ATPase" evidence="16">
    <location>
        <begin position="1242"/>
        <end position="1380"/>
    </location>
</feature>
<dbReference type="Pfam" id="PF18199">
    <property type="entry name" value="Dynein_C"/>
    <property type="match status" value="2"/>
</dbReference>
<keyword evidence="18" id="KW-1185">Reference proteome</keyword>
<dbReference type="GO" id="GO:0045505">
    <property type="term" value="F:dynein intermediate chain binding"/>
    <property type="evidence" value="ECO:0007669"/>
    <property type="project" value="InterPro"/>
</dbReference>
<evidence type="ECO:0000256" key="7">
    <source>
        <dbReference type="ARBA" id="ARBA00022840"/>
    </source>
</evidence>
<feature type="compositionally biased region" description="Polar residues" evidence="15">
    <location>
        <begin position="4180"/>
        <end position="4194"/>
    </location>
</feature>
<dbReference type="InterPro" id="IPR041589">
    <property type="entry name" value="DNAH3_AAA_lid_1"/>
</dbReference>
<reference evidence="17" key="1">
    <citation type="submission" date="2023-08" db="EMBL/GenBank/DDBJ databases">
        <title>Reference Genome Resource for the Citrus Pathogen Phytophthora citrophthora.</title>
        <authorList>
            <person name="Moller H."/>
            <person name="Coetzee B."/>
            <person name="Rose L.J."/>
            <person name="Van Niekerk J.M."/>
        </authorList>
    </citation>
    <scope>NUCLEOTIDE SEQUENCE</scope>
    <source>
        <strain evidence="17">STE-U-9442</strain>
    </source>
</reference>
<dbReference type="FunFam" id="3.40.50.300:FF:000153">
    <property type="entry name" value="Dynein axonemal heavy chain 1"/>
    <property type="match status" value="1"/>
</dbReference>
<evidence type="ECO:0000256" key="14">
    <source>
        <dbReference type="SAM" id="Coils"/>
    </source>
</evidence>
<dbReference type="InterPro" id="IPR026983">
    <property type="entry name" value="DHC"/>
</dbReference>
<dbReference type="InterPro" id="IPR043157">
    <property type="entry name" value="Dynein_AAA1S"/>
</dbReference>
<evidence type="ECO:0000256" key="9">
    <source>
        <dbReference type="ARBA" id="ARBA00023054"/>
    </source>
</evidence>
<evidence type="ECO:0000256" key="11">
    <source>
        <dbReference type="ARBA" id="ARBA00023175"/>
    </source>
</evidence>
<dbReference type="FunFam" id="1.10.8.1220:FF:000001">
    <property type="entry name" value="Dynein axonemal heavy chain 5"/>
    <property type="match status" value="1"/>
</dbReference>
<dbReference type="GO" id="GO:0007018">
    <property type="term" value="P:microtubule-based movement"/>
    <property type="evidence" value="ECO:0007669"/>
    <property type="project" value="InterPro"/>
</dbReference>
<proteinExistence type="inferred from homology"/>
<dbReference type="InterPro" id="IPR013602">
    <property type="entry name" value="Dynein_heavy_linker"/>
</dbReference>
<keyword evidence="9 14" id="KW-0175">Coiled coil</keyword>
<dbReference type="GO" id="GO:0005874">
    <property type="term" value="C:microtubule"/>
    <property type="evidence" value="ECO:0007669"/>
    <property type="project" value="UniProtKB-KW"/>
</dbReference>
<dbReference type="GO" id="GO:0008569">
    <property type="term" value="F:minus-end-directed microtubule motor activity"/>
    <property type="evidence" value="ECO:0007669"/>
    <property type="project" value="InterPro"/>
</dbReference>
<dbReference type="InterPro" id="IPR035706">
    <property type="entry name" value="AAA_9"/>
</dbReference>
<dbReference type="InterPro" id="IPR035699">
    <property type="entry name" value="AAA_6"/>
</dbReference>
<sequence>MALNNALFILLPHLHEPLLQLRRACLDIQEANLFDFEHPTGTAEVAGWAAGLSDIQQQQKTYSLAEFSLRLKAQKTRVERLVDHFLADAEMTAKHACENYLYSFLQNTGFNDANLSGRASDGRKRSSAVQRKDPPIVCDEEKQKKPMTYTERATMRTQCRRVTKFLRVVEFLISDALLRMAILSTVILRNTLATYVRNENDDDLSGDESKKNGDLKDSSAPLKAPEPVMQPLLRIDVILKDAITRTVSRPQDIQEYGQPLDMLEFTPRVETLRSQIETLVFNGLSAVTNRDRLIRNSMFKVYVDASMDGGKGGDGENDGGEISSDGMDLDILIMEDVTFVETLQSLNSTILDAYEHAEENCVELSPFLARYQANGVFCKQLSDPSRYLDTDVHDFRGFLDKYMQEAYEVDALADNVSCGLLLLDRVKLNALLKPSPRKCLNGLYQLIPVVFRQLNETLTNEYMTKTDRISTIPTSVEEFSDALAFLRELHTTQEETEERYRCIRSLFHLLEEYHIKLTDTDQMNSVVLTQKRSQLKASTDQFESGCEQYTAKFGLELEARLPSLIAKLTSVTDALSNSLLFDLKSDVNDTIVYLTRVEDDILQLEAAVKQHFEYQLTLGIPMTTAFEEMDNVKADLALKIDLWKVFREWSNAVSLWEKQEFPESIDFAGITDQVERFYVRITKWEQILSEGMGPLCTLLKTRVMEYRVTMPILTDLRCPSFEERHFVQLQQLLGFRSQSFGMNRDAGTSLVTLRELVEMNLPPFGPQISRIATEATQERLLKDMLSKIIVLWDHLEFDVRAYKESRDYSVLVSIENIYTMLEESLVTMAAVLNSKFIAPIKDIAIMWHKRLLLFQETFDAWIECQRKWMHLETIFSAPDIQKQLPNEGASFIVVNQFWKELMRKTLDQRSCLKVTGAILIGASSVSKDYKEGSSSGGGGNSGGGGVAQALLDTLTKHNASLERIEKSLEDYLEMKRRGFPRFYFISNDELLEMLAHAKEPQIIQRHLPKCFDALAKLDISDDGAHSGTLAHDIVAMISPEGERVAFGRVLKARGNIEDWLNAVLVNMKATLHKHVKNCLGDYQHSSREMWLFRHPAQAIAVVSYIIWAKECELCFHSQTQDPVRELSNWHQTICAQLSNLTHLVRTNLSSVQRRVVVSLVTTDVHFRDIVESLVLKRVTDESDFLWQQQLRYQWYADRDECCIYQANCRIKYGYEYMGACSRLVITPLTDRCWMTITGALELRYGAAPSGPAGTGKTETSKDLAKGLGILCIVINCSNQMSYKMMGSIFNGVIQAGTWVCLDEFNRIDIEVLSVVGQQMSVLRNARLMGSTEALLDGKYAPLHDHHIIITMNPGYSGRTELPDNLKVSFRPVAMMVPDYALIAEILLFAEGFLLAKPLSKKVTKLYKLCSEQLSQQAHYDFGMRAVRTVLTMAGSLKRSTTVMTSGTPTMNIKADDPNLQSGIDENVVLIKAMVGSNSPKLTDTDNWLFQGIIRDLFPDTLSSLGSSESNALIEGLGVFSPPAAPSGSNWMVALEDEINEQLRRARLQGPRPWTKKLLQLFATLEVRVGVVQIGPAGSGKTTALRILKSAISALRERSAHPDVRFQSVVSYTLNPKSISMVELYGFFHPVTHEWTDGLASKLLRTCIMEKNEVMLKRHRANQAVGAISEPSTWHLPYYWITFDGPIDAHWIESMNTVLDDNMTLCLANGERIKLLPKIQLLFEVADATAASPATISRLGVVYYHPNYLGWRPFVETWVSKLMAPGLTTSTSPVPASASKRTESSLGGKAKKRILKYFDLFVESGLQFLHAVSSSTKATSRIPIASCDLAFVATISHIFQALLNYRAPPKLFVSTPAGRNAPNLEDATLLESMQSSEDQRNRCLDLIFITSFAWAIGGNLDLDQVKDEFQEFLDKLLSTNEYFFYPDVRAIDGKIPTRPGLSQVTGDVHDFFIDFQYLSFSPWANASSGASSQLQQPSKVIAGRLLVPTTDVVKYRYMVELMAIEARQPILLTGATGSGKSSIVHNILDTHARIAADIDPAEFDTDSPLSVVALGKVLPLILNLSAQTSSAGAQLSIESKFSKKKRALLGAPVNKQLVVVFVDDINMPATEKNGAQPVIELLRQYLEYGGLYDREKFFWKDINDSVLIGSGGLPGGGRQALCPRFVRHFCAVFCLPSCDEAGMKVIFNSILTSHISACGGSNAFVKNVRDTILLTADATCELFQLVVQGLLPTPAKCHYTFNLRDVTKLIHGVVFGTSGSGSPSSNAKTGSHTPGTVMNLWAHEAIRVFRDRLTDNNDRKWLSEQLISVASKRFGVLWTVDAVFDIDSIGEGDSGGSTKEHSTLLFSPRRIGIPGDTAHLMKYDQVSDLDRYKLFLNGQIMEYNRSPIVVSSCCSPMRLVLFEDAMVHTAAISRVLIQPRGHALLLGMGGCGKRSLARLAAFLVGYHCFEIELSKDYALPDFREDLKQMMKLSALGDIGDGTRTGIAMNTSRQGMAIPTVFLLNDSQLISDAFLEDINTILNGGDIPKLFSTEELEKIISDVRTVIEHSTNTSPSEGKVGDLSRKDCEDYFHMMVQNSLHFVICMNPLREAFRAQVRQFPALINCTTIDYFDEWPRNALKYVAEFYLSKEDSSEHSQNVSTKHITPDLANSSVIRSAITAICGDVHLSVSALLPRFLVKCRRRVYNTSQHFLDLISLFRRIYQEKRNSWETKLYRLMAGVVKLEETNSLVSTLQDELVELQPVLESKTIEAQELLCQVAIDQAEAEQVAKRVGSDEAVVKQQQQEVAACQADAQLDLNQALPALNAAVAALDSLDKKDITEVKGFVKPPQAVQVVMEAVCIMLGEKADWDNSKRILSRSTFMSELKEYDKNNIPPVILKKIRKYIENPEFSVEEVKKVSHAAMSLCMWVHAIDTYARVFREVAPKRQRLAEMNGVLEEANTKLAAKQQELAKVVSKVRKLKEKCDATVAEKQRLEDESDLTRQRLQNAEKLTIGLSDERVRWKSSIKLLKQEGNTILGDSFLVAASMIYLGPFDGNHRDELLTRWIDIANSSIGASPLFTLASTYGDAQELREWQLLGLPSDNFSTDNAMFALKGKQRWSLMIDPQQQASQWIKRLETPHGLETIKNEDINLMQVIEDCLVSGKPVMIEDIAEVLDPPLDPVLAIKPPRSLATSKGPVRKVQVKLEDRLVEADVERFRLYLTTKLANPHFVPDVYIRVNVINFTVTMDGLEEQLLSDVVRRERMEVEERKHSLLASIARDQKQLQDLEIKILNLLSDAKGNILDDVELIKTLENSKQTSTVVAQRLAESEATKLEVLEIRNQYHCVAVRGAMLFFVIADLPEIDPMYQFSLEYFSRLFKMSLNEAPLKHDLPARLESLKHHITLAVYRNICRGLFQAHKQLLALVVCLKIMVSAEEINLSDLSLLDMATVNINGSSETGCTENSDNASGEVDSVLLALSRIQPVFSKVLDVYYRDNAAWSIWYESENPYLNHFPGDLDLTLPKFLRLVLVRWLRVDVFMVAVKCFIEDILGSEFSVDTGGELVISDVFNDIDQSTPCLFILSPGAEPMSSLERFARVKGIGEDRYHVISLGQGQGPIVEAKMEECKKEGYWLALQNVHLAKSWLPKLQTQLATIKHEAETGGIHEHFRLFLASFPVAYFPISILQNSVKVMTESPAGVKANLQRSMMLIQQINTSSGEVRQDFSAMKSRLAFGLIFFHAVVRERAKFGSLGWNLKYDFSDADFVSVITLQRRLLDIAASKEGFRAVEEDHGCETDNLRVDAVPWDALLFLAGEIYYGGRVTDEFDRRCLMAVLRRFCSESCFRPRTHTIRRESISRGAKALKKAKSTSGLNATVFSPRDNSFYSPDFSSEEEMISCVDELTNLDGPHVFGMHPNAHISYQKQQSNTFVNLVMQLQPNSKSGSSSSELDENLADGEAGVLEIAKALQDKLPASSLLDRMEAILLERTRENWQDPLNVVLQQEVTSCHALVRHIDRNLVELQHAIQGISVMSVAMENTIHSIMLQQVPADWVANDAHTTATIAFLSQWVENLLFRWGFLQNWVERGQVHGNVFPLPIFSFPQGLFTAILQGYARKHGIPIHYLDFTFRVLEDDESSVITSTDIADHHPPDVRDGAFLTGLVLEGAQWNCVLECLCSSRAGVMHQTMPTIQVLPEKKATITKSMTTEGDKNASFSSSRTAHDTEAAERLNRSMQRRNTLGKNSQQLVDASETVLELNVYSCPVYRTAMRKGTLSTTGTSTNLVLAMELPCQGDPDYFILNGTALVCNSIFQ</sequence>
<evidence type="ECO:0000256" key="2">
    <source>
        <dbReference type="ARBA" id="ARBA00008887"/>
    </source>
</evidence>
<keyword evidence="13" id="KW-0966">Cell projection</keyword>
<dbReference type="InterPro" id="IPR041228">
    <property type="entry name" value="Dynein_C"/>
</dbReference>
<dbReference type="InterPro" id="IPR024317">
    <property type="entry name" value="Dynein_heavy_chain_D4_dom"/>
</dbReference>
<keyword evidence="11" id="KW-0505">Motor protein</keyword>
<evidence type="ECO:0000256" key="5">
    <source>
        <dbReference type="ARBA" id="ARBA00022737"/>
    </source>
</evidence>
<keyword evidence="5" id="KW-0677">Repeat</keyword>
<dbReference type="InterPro" id="IPR042222">
    <property type="entry name" value="Dynein_2_N"/>
</dbReference>
<name>A0AAD9G2T9_9STRA</name>
<accession>A0AAD9G2T9</accession>
<comment type="subcellular location">
    <subcellularLocation>
        <location evidence="1">Cytoplasm</location>
        <location evidence="1">Cytoskeleton</location>
        <location evidence="1">Cilium axoneme</location>
    </subcellularLocation>
</comment>
<keyword evidence="8" id="KW-0243">Dynein</keyword>
<dbReference type="Gene3D" id="1.20.920.20">
    <property type="match status" value="1"/>
</dbReference>
<dbReference type="Pfam" id="PF12780">
    <property type="entry name" value="AAA_8"/>
    <property type="match status" value="1"/>
</dbReference>
<dbReference type="InterPro" id="IPR043160">
    <property type="entry name" value="Dynein_C_barrel"/>
</dbReference>
<dbReference type="SMART" id="SM00382">
    <property type="entry name" value="AAA"/>
    <property type="match status" value="3"/>
</dbReference>
<dbReference type="Gene3D" id="3.10.490.20">
    <property type="match status" value="1"/>
</dbReference>
<dbReference type="Gene3D" id="1.20.58.1120">
    <property type="match status" value="1"/>
</dbReference>
<comment type="caution">
    <text evidence="17">The sequence shown here is derived from an EMBL/GenBank/DDBJ whole genome shotgun (WGS) entry which is preliminary data.</text>
</comment>
<comment type="similarity">
    <text evidence="2">Belongs to the dynein heavy chain family.</text>
</comment>
<dbReference type="FunFam" id="1.20.920.20:FF:000001">
    <property type="entry name" value="dynein heavy chain 2, axonemal"/>
    <property type="match status" value="1"/>
</dbReference>
<dbReference type="Gene3D" id="1.20.920.30">
    <property type="match status" value="1"/>
</dbReference>
<dbReference type="FunFam" id="1.20.58.1120:FF:000007">
    <property type="entry name" value="Dynein heavy chain 4"/>
    <property type="match status" value="1"/>
</dbReference>
<dbReference type="Pfam" id="PF18198">
    <property type="entry name" value="AAA_lid_11"/>
    <property type="match status" value="1"/>
</dbReference>
<dbReference type="FunFam" id="3.40.50.300:FF:000044">
    <property type="entry name" value="Dynein heavy chain 5, axonemal"/>
    <property type="match status" value="1"/>
</dbReference>
<keyword evidence="7" id="KW-0067">ATP-binding</keyword>
<feature type="domain" description="AAA+ ATPase" evidence="16">
    <location>
        <begin position="2005"/>
        <end position="2178"/>
    </location>
</feature>
<evidence type="ECO:0000256" key="15">
    <source>
        <dbReference type="SAM" id="MobiDB-lite"/>
    </source>
</evidence>
<evidence type="ECO:0000256" key="4">
    <source>
        <dbReference type="ARBA" id="ARBA00022701"/>
    </source>
</evidence>
<dbReference type="Pfam" id="PF12777">
    <property type="entry name" value="MT"/>
    <property type="match status" value="1"/>
</dbReference>
<dbReference type="GO" id="GO:0005524">
    <property type="term" value="F:ATP binding"/>
    <property type="evidence" value="ECO:0007669"/>
    <property type="project" value="UniProtKB-KW"/>
</dbReference>
<feature type="region of interest" description="Disordered" evidence="15">
    <location>
        <begin position="116"/>
        <end position="144"/>
    </location>
</feature>